<protein>
    <submittedName>
        <fullName evidence="3">DUF3099 domain-containing protein</fullName>
    </submittedName>
</protein>
<dbReference type="InterPro" id="IPR021449">
    <property type="entry name" value="DUF3099"/>
</dbReference>
<evidence type="ECO:0000313" key="3">
    <source>
        <dbReference type="EMBL" id="MFC3686729.1"/>
    </source>
</evidence>
<keyword evidence="2" id="KW-0812">Transmembrane</keyword>
<evidence type="ECO:0000313" key="4">
    <source>
        <dbReference type="Proteomes" id="UP001595685"/>
    </source>
</evidence>
<name>A0ABV7WAC2_9MICO</name>
<dbReference type="EMBL" id="JBHRWW010000001">
    <property type="protein sequence ID" value="MFC3686729.1"/>
    <property type="molecule type" value="Genomic_DNA"/>
</dbReference>
<comment type="caution">
    <text evidence="3">The sequence shown here is derived from an EMBL/GenBank/DDBJ whole genome shotgun (WGS) entry which is preliminary data.</text>
</comment>
<evidence type="ECO:0000256" key="2">
    <source>
        <dbReference type="SAM" id="Phobius"/>
    </source>
</evidence>
<feature type="compositionally biased region" description="Low complexity" evidence="1">
    <location>
        <begin position="1"/>
        <end position="34"/>
    </location>
</feature>
<feature type="transmembrane region" description="Helical" evidence="2">
    <location>
        <begin position="108"/>
        <end position="129"/>
    </location>
</feature>
<feature type="region of interest" description="Disordered" evidence="1">
    <location>
        <begin position="1"/>
        <end position="38"/>
    </location>
</feature>
<proteinExistence type="predicted"/>
<dbReference type="RefSeq" id="WP_340289024.1">
    <property type="nucleotide sequence ID" value="NZ_JBBEOI010000005.1"/>
</dbReference>
<accession>A0ABV7WAC2</accession>
<feature type="transmembrane region" description="Helical" evidence="2">
    <location>
        <begin position="85"/>
        <end position="102"/>
    </location>
</feature>
<evidence type="ECO:0000256" key="1">
    <source>
        <dbReference type="SAM" id="MobiDB-lite"/>
    </source>
</evidence>
<dbReference type="Proteomes" id="UP001595685">
    <property type="component" value="Unassembled WGS sequence"/>
</dbReference>
<sequence>MSPSTTASSFSTSQPGPDGPQSSSPQTSPQTGSPYTAGHGEVFVLPAEDVQVVSTRDVDTHDLSVQRVTSARGSHSDDVGRRMRTYAISMGIRTLCVLGAILSFPHWWAWLFVPGAVVLPYVAVVLANVGGERVPVGPAAVAPASAPLPVLRTTREV</sequence>
<keyword evidence="2" id="KW-1133">Transmembrane helix</keyword>
<gene>
    <name evidence="3" type="ORF">ACFOLH_00065</name>
</gene>
<keyword evidence="4" id="KW-1185">Reference proteome</keyword>
<keyword evidence="2" id="KW-0472">Membrane</keyword>
<dbReference type="Pfam" id="PF11298">
    <property type="entry name" value="DUF3099"/>
    <property type="match status" value="1"/>
</dbReference>
<reference evidence="4" key="1">
    <citation type="journal article" date="2019" name="Int. J. Syst. Evol. Microbiol.">
        <title>The Global Catalogue of Microorganisms (GCM) 10K type strain sequencing project: providing services to taxonomists for standard genome sequencing and annotation.</title>
        <authorList>
            <consortium name="The Broad Institute Genomics Platform"/>
            <consortium name="The Broad Institute Genome Sequencing Center for Infectious Disease"/>
            <person name="Wu L."/>
            <person name="Ma J."/>
        </authorList>
    </citation>
    <scope>NUCLEOTIDE SEQUENCE [LARGE SCALE GENOMIC DNA]</scope>
    <source>
        <strain evidence="4">NCAIM B.02333</strain>
    </source>
</reference>
<organism evidence="3 4">
    <name type="scientific">Aquipuribacter hungaricus</name>
    <dbReference type="NCBI Taxonomy" id="545624"/>
    <lineage>
        <taxon>Bacteria</taxon>
        <taxon>Bacillati</taxon>
        <taxon>Actinomycetota</taxon>
        <taxon>Actinomycetes</taxon>
        <taxon>Micrococcales</taxon>
        <taxon>Intrasporangiaceae</taxon>
        <taxon>Aquipuribacter</taxon>
    </lineage>
</organism>